<evidence type="ECO:0000256" key="4">
    <source>
        <dbReference type="ARBA" id="ARBA00022801"/>
    </source>
</evidence>
<dbReference type="GO" id="GO:0004252">
    <property type="term" value="F:serine-type endopeptidase activity"/>
    <property type="evidence" value="ECO:0007669"/>
    <property type="project" value="InterPro"/>
</dbReference>
<dbReference type="Proteomes" id="UP000199286">
    <property type="component" value="Unassembled WGS sequence"/>
</dbReference>
<dbReference type="STRING" id="321339.SAMN05444340_10957"/>
<feature type="region of interest" description="Disordered" evidence="7">
    <location>
        <begin position="247"/>
        <end position="275"/>
    </location>
</feature>
<gene>
    <name evidence="9" type="ORF">SAMN05444340_10957</name>
</gene>
<dbReference type="EC" id="3.4.21.-" evidence="6"/>
<keyword evidence="2 6" id="KW-0645">Protease</keyword>
<feature type="signal peptide" evidence="6">
    <location>
        <begin position="1"/>
        <end position="28"/>
    </location>
</feature>
<dbReference type="InterPro" id="IPR050966">
    <property type="entry name" value="Glutamyl_endopeptidase"/>
</dbReference>
<evidence type="ECO:0000313" key="10">
    <source>
        <dbReference type="Proteomes" id="UP000199286"/>
    </source>
</evidence>
<evidence type="ECO:0000256" key="1">
    <source>
        <dbReference type="ARBA" id="ARBA00008764"/>
    </source>
</evidence>
<dbReference type="PROSITE" id="PS50240">
    <property type="entry name" value="TRYPSIN_DOM"/>
    <property type="match status" value="1"/>
</dbReference>
<evidence type="ECO:0000256" key="7">
    <source>
        <dbReference type="SAM" id="MobiDB-lite"/>
    </source>
</evidence>
<evidence type="ECO:0000256" key="2">
    <source>
        <dbReference type="ARBA" id="ARBA00022670"/>
    </source>
</evidence>
<dbReference type="InterPro" id="IPR009003">
    <property type="entry name" value="Peptidase_S1_PA"/>
</dbReference>
<dbReference type="PANTHER" id="PTHR15462">
    <property type="entry name" value="SERINE PROTEASE"/>
    <property type="match status" value="1"/>
</dbReference>
<evidence type="ECO:0000256" key="3">
    <source>
        <dbReference type="ARBA" id="ARBA00022729"/>
    </source>
</evidence>
<feature type="domain" description="Peptidase S1" evidence="8">
    <location>
        <begin position="21"/>
        <end position="245"/>
    </location>
</feature>
<dbReference type="SMART" id="SM00020">
    <property type="entry name" value="Tryp_SPc"/>
    <property type="match status" value="1"/>
</dbReference>
<reference evidence="9 10" key="1">
    <citation type="submission" date="2016-10" db="EMBL/GenBank/DDBJ databases">
        <authorList>
            <person name="de Groot N.N."/>
        </authorList>
    </citation>
    <scope>NUCLEOTIDE SEQUENCE [LARGE SCALE GENOMIC DNA]</scope>
    <source>
        <strain evidence="9 10">DSM 26880</strain>
    </source>
</reference>
<dbReference type="GO" id="GO:0006508">
    <property type="term" value="P:proteolysis"/>
    <property type="evidence" value="ECO:0007669"/>
    <property type="project" value="UniProtKB-KW"/>
</dbReference>
<dbReference type="PRINTS" id="PR00839">
    <property type="entry name" value="V8PROTEASE"/>
</dbReference>
<proteinExistence type="inferred from homology"/>
<name>A0A1H3KE71_9RHOB</name>
<dbReference type="AlphaFoldDB" id="A0A1H3KE71"/>
<evidence type="ECO:0000256" key="6">
    <source>
        <dbReference type="RuleBase" id="RU004296"/>
    </source>
</evidence>
<evidence type="ECO:0000313" key="9">
    <source>
        <dbReference type="EMBL" id="SDY49898.1"/>
    </source>
</evidence>
<dbReference type="Gene3D" id="2.40.10.10">
    <property type="entry name" value="Trypsin-like serine proteases"/>
    <property type="match status" value="2"/>
</dbReference>
<feature type="chain" id="PRO_5011331349" description="Serine protease" evidence="6">
    <location>
        <begin position="29"/>
        <end position="275"/>
    </location>
</feature>
<evidence type="ECO:0000256" key="5">
    <source>
        <dbReference type="ARBA" id="ARBA00022825"/>
    </source>
</evidence>
<accession>A0A1H3KE71</accession>
<sequence length="275" mass="29320">MRQLTFKGHPVRTFVFLLIAFAAGTANAQGLFSMETSESGRAWAAVGRLEIDGRVFCTGALIEEHLVLTAAHCLFDEAGHPVAEDEIRFLAGWRNGRAAAYRRVKRALAHPDFDPGNADTAIRVRNDLALVELQHPIRTGMIKPLALDVEPAEGERVGVVSYAHDRADAPSLQDACEVLARQQGMLILSCPVDFGASGSPVFHYAEDGTPRIVSVISAMARAGERAVSLGTSLAAPLPALRAALEARTGSGAGPDPMRAGMRRDTGAKFVTSARP</sequence>
<dbReference type="InterPro" id="IPR043504">
    <property type="entry name" value="Peptidase_S1_PA_chymotrypsin"/>
</dbReference>
<evidence type="ECO:0000259" key="8">
    <source>
        <dbReference type="PROSITE" id="PS50240"/>
    </source>
</evidence>
<dbReference type="InterPro" id="IPR018114">
    <property type="entry name" value="TRYPSIN_HIS"/>
</dbReference>
<keyword evidence="3 6" id="KW-0732">Signal</keyword>
<keyword evidence="4 6" id="KW-0378">Hydrolase</keyword>
<dbReference type="SUPFAM" id="SSF50494">
    <property type="entry name" value="Trypsin-like serine proteases"/>
    <property type="match status" value="1"/>
</dbReference>
<dbReference type="InterPro" id="IPR008256">
    <property type="entry name" value="Peptidase_S1B"/>
</dbReference>
<dbReference type="PROSITE" id="PS00134">
    <property type="entry name" value="TRYPSIN_HIS"/>
    <property type="match status" value="1"/>
</dbReference>
<dbReference type="PANTHER" id="PTHR15462:SF8">
    <property type="entry name" value="SERINE PROTEASE"/>
    <property type="match status" value="1"/>
</dbReference>
<keyword evidence="10" id="KW-1185">Reference proteome</keyword>
<dbReference type="Pfam" id="PF00089">
    <property type="entry name" value="Trypsin"/>
    <property type="match status" value="1"/>
</dbReference>
<keyword evidence="5 6" id="KW-0720">Serine protease</keyword>
<dbReference type="RefSeq" id="WP_342708065.1">
    <property type="nucleotide sequence ID" value="NZ_FNPF01000009.1"/>
</dbReference>
<organism evidence="9 10">
    <name type="scientific">Citreimonas salinaria</name>
    <dbReference type="NCBI Taxonomy" id="321339"/>
    <lineage>
        <taxon>Bacteria</taxon>
        <taxon>Pseudomonadati</taxon>
        <taxon>Pseudomonadota</taxon>
        <taxon>Alphaproteobacteria</taxon>
        <taxon>Rhodobacterales</taxon>
        <taxon>Roseobacteraceae</taxon>
        <taxon>Citreimonas</taxon>
    </lineage>
</organism>
<dbReference type="InterPro" id="IPR001254">
    <property type="entry name" value="Trypsin_dom"/>
</dbReference>
<protein>
    <recommendedName>
        <fullName evidence="6">Serine protease</fullName>
        <ecNumber evidence="6">3.4.21.-</ecNumber>
    </recommendedName>
</protein>
<dbReference type="EMBL" id="FNPF01000009">
    <property type="protein sequence ID" value="SDY49898.1"/>
    <property type="molecule type" value="Genomic_DNA"/>
</dbReference>
<comment type="similarity">
    <text evidence="1 6">Belongs to the peptidase S1B family.</text>
</comment>